<dbReference type="RefSeq" id="WP_133141263.1">
    <property type="nucleotide sequence ID" value="NZ_CAAAIQ010000022.1"/>
</dbReference>
<proteinExistence type="predicted"/>
<keyword evidence="2" id="KW-1185">Reference proteome</keyword>
<dbReference type="Proteomes" id="UP000054729">
    <property type="component" value="Unassembled WGS sequence"/>
</dbReference>
<organism evidence="1 2">
    <name type="scientific">Legionella waltersii</name>
    <dbReference type="NCBI Taxonomy" id="66969"/>
    <lineage>
        <taxon>Bacteria</taxon>
        <taxon>Pseudomonadati</taxon>
        <taxon>Pseudomonadota</taxon>
        <taxon>Gammaproteobacteria</taxon>
        <taxon>Legionellales</taxon>
        <taxon>Legionellaceae</taxon>
        <taxon>Legionella</taxon>
    </lineage>
</organism>
<reference evidence="1 2" key="1">
    <citation type="submission" date="2015-11" db="EMBL/GenBank/DDBJ databases">
        <title>Genomic analysis of 38 Legionella species identifies large and diverse effector repertoires.</title>
        <authorList>
            <person name="Burstein D."/>
            <person name="Amaro F."/>
            <person name="Zusman T."/>
            <person name="Lifshitz Z."/>
            <person name="Cohen O."/>
            <person name="Gilbert J.A."/>
            <person name="Pupko T."/>
            <person name="Shuman H.A."/>
            <person name="Segal G."/>
        </authorList>
    </citation>
    <scope>NUCLEOTIDE SEQUENCE [LARGE SCALE GENOMIC DNA]</scope>
    <source>
        <strain evidence="1 2">ATCC 51914</strain>
    </source>
</reference>
<evidence type="ECO:0000313" key="2">
    <source>
        <dbReference type="Proteomes" id="UP000054729"/>
    </source>
</evidence>
<sequence length="340" mass="39446">MYTADEIEKKATDWFFVKRLLEESPESRPLLAAHIQSHSNHFLKDWFTLETAKNTFPELMDYLMDFVIQGKNQYLRSWFEISRAKELFPGLTDYLMDFVIQGKNQYLRSWFDISRAKELFPGLTDYLMDFVSQNKDQFLRNWGDVSDAKRVLPGLTDYLIDFVSQNKDQFLAKEYNREQAIRILPTGMQKLGLENPTESTPKVTLSRPISIKFFEDNSASSSYPKPDAMHHGKDTGVYSRYTEREILQAAQESDDNRAKLYLNPHFRAIISDDNRDQMVLNLISDGHLSYREPGYVPEKPKDLSIDASAEDTLDDLIEKIESGTIDWDTLDAIQARLPKP</sequence>
<dbReference type="EMBL" id="LNZB01000060">
    <property type="protein sequence ID" value="KTD74971.1"/>
    <property type="molecule type" value="Genomic_DNA"/>
</dbReference>
<comment type="caution">
    <text evidence="1">The sequence shown here is derived from an EMBL/GenBank/DDBJ whole genome shotgun (WGS) entry which is preliminary data.</text>
</comment>
<gene>
    <name evidence="1" type="ORF">Lwal_3012</name>
</gene>
<dbReference type="PATRIC" id="fig|66969.6.peg.3283"/>
<evidence type="ECO:0000313" key="1">
    <source>
        <dbReference type="EMBL" id="KTD74971.1"/>
    </source>
</evidence>
<dbReference type="AlphaFoldDB" id="A0A0W1A0U9"/>
<protein>
    <submittedName>
        <fullName evidence="1">Uncharacterized protein</fullName>
    </submittedName>
</protein>
<name>A0A0W1A0U9_9GAMM</name>
<accession>A0A0W1A0U9</accession>
<dbReference type="STRING" id="66969.Lwal_3012"/>